<dbReference type="RefSeq" id="WP_126691315.1">
    <property type="nucleotide sequence ID" value="NZ_RXOF01000001.1"/>
</dbReference>
<evidence type="ECO:0000313" key="1">
    <source>
        <dbReference type="EMBL" id="RTQ53388.1"/>
    </source>
</evidence>
<protein>
    <submittedName>
        <fullName evidence="1">Uncharacterized protein</fullName>
    </submittedName>
</protein>
<dbReference type="Proteomes" id="UP000282184">
    <property type="component" value="Unassembled WGS sequence"/>
</dbReference>
<dbReference type="EMBL" id="RXOF01000001">
    <property type="protein sequence ID" value="RTQ53388.1"/>
    <property type="molecule type" value="Genomic_DNA"/>
</dbReference>
<accession>A0A3S0JDI8</accession>
<keyword evidence="2" id="KW-1185">Reference proteome</keyword>
<organism evidence="1 2">
    <name type="scientific">Hymenobacter gummosus</name>
    <dbReference type="NCBI Taxonomy" id="1776032"/>
    <lineage>
        <taxon>Bacteria</taxon>
        <taxon>Pseudomonadati</taxon>
        <taxon>Bacteroidota</taxon>
        <taxon>Cytophagia</taxon>
        <taxon>Cytophagales</taxon>
        <taxon>Hymenobacteraceae</taxon>
        <taxon>Hymenobacter</taxon>
    </lineage>
</organism>
<name>A0A3S0JDI8_9BACT</name>
<evidence type="ECO:0000313" key="2">
    <source>
        <dbReference type="Proteomes" id="UP000282184"/>
    </source>
</evidence>
<dbReference type="OrthoDB" id="882829at2"/>
<dbReference type="AlphaFoldDB" id="A0A3S0JDI8"/>
<gene>
    <name evidence="1" type="ORF">EJV47_01200</name>
</gene>
<dbReference type="Pfam" id="PF15594">
    <property type="entry name" value="Imm50"/>
    <property type="match status" value="1"/>
</dbReference>
<dbReference type="InterPro" id="IPR028957">
    <property type="entry name" value="Imm50"/>
</dbReference>
<sequence length="137" mass="15316">MAEVENPVISRIINADLVRQHFGYWPAFHDAEVTKATFESNSGFWPSVTFLLTASEMAKKVDETGYRGLTKRCDIELQFTGVQEIAFHDFSHQNVLLSLMLEEDGRNIKCTFGSSTGLDAIIVAEQVTVLSLTSTKR</sequence>
<reference evidence="1 2" key="1">
    <citation type="submission" date="2018-12" db="EMBL/GenBank/DDBJ databases">
        <title>Hymenobacter gummosus sp. nov., isolated from a spring.</title>
        <authorList>
            <person name="Nie L."/>
        </authorList>
    </citation>
    <scope>NUCLEOTIDE SEQUENCE [LARGE SCALE GENOMIC DNA]</scope>
    <source>
        <strain evidence="1 2">KCTC 52166</strain>
    </source>
</reference>
<comment type="caution">
    <text evidence="1">The sequence shown here is derived from an EMBL/GenBank/DDBJ whole genome shotgun (WGS) entry which is preliminary data.</text>
</comment>
<proteinExistence type="predicted"/>